<proteinExistence type="predicted"/>
<evidence type="ECO:0000256" key="1">
    <source>
        <dbReference type="SAM" id="MobiDB-lite"/>
    </source>
</evidence>
<dbReference type="Proteomes" id="UP001295469">
    <property type="component" value="Chromosome C06"/>
</dbReference>
<dbReference type="Pfam" id="PF12609">
    <property type="entry name" value="DUF3774"/>
    <property type="match status" value="1"/>
</dbReference>
<feature type="region of interest" description="Disordered" evidence="1">
    <location>
        <begin position="1"/>
        <end position="31"/>
    </location>
</feature>
<dbReference type="EMBL" id="HG994370">
    <property type="protein sequence ID" value="CAF2056576.1"/>
    <property type="molecule type" value="Genomic_DNA"/>
</dbReference>
<dbReference type="PANTHER" id="PTHR33090">
    <property type="entry name" value="DUF3774 DOMAIN PROTEIN-RELATED"/>
    <property type="match status" value="1"/>
</dbReference>
<name>A0A816Q2P9_BRANA</name>
<organism evidence="2">
    <name type="scientific">Brassica napus</name>
    <name type="common">Rape</name>
    <dbReference type="NCBI Taxonomy" id="3708"/>
    <lineage>
        <taxon>Eukaryota</taxon>
        <taxon>Viridiplantae</taxon>
        <taxon>Streptophyta</taxon>
        <taxon>Embryophyta</taxon>
        <taxon>Tracheophyta</taxon>
        <taxon>Spermatophyta</taxon>
        <taxon>Magnoliopsida</taxon>
        <taxon>eudicotyledons</taxon>
        <taxon>Gunneridae</taxon>
        <taxon>Pentapetalae</taxon>
        <taxon>rosids</taxon>
        <taxon>malvids</taxon>
        <taxon>Brassicales</taxon>
        <taxon>Brassicaceae</taxon>
        <taxon>Brassiceae</taxon>
        <taxon>Brassica</taxon>
    </lineage>
</organism>
<dbReference type="InterPro" id="IPR022251">
    <property type="entry name" value="DUF3774_wound-induced"/>
</dbReference>
<sequence length="235" mass="26310">MLLFKHKPSRTFPDEVEWPPPNKKKIGDIPPGTTVSHHKIVISQPWKKVSTSNKCNTEKPATIGAVEASKDQLGLCRWNYMIRSVNQRIRNNVRSAAQANRFSSSSTIPLASCKDCDKAKQAEESLRTVISGDLRRIGLRRKPRRATKATQPRNPIGRIPVAHVIIRGFLRRLSRGIVGLGRYLGNYGAHRVTRRVAIEDNPEFNPLLPHQTEEAGFSQSHKSVLSSPLAIQDCL</sequence>
<evidence type="ECO:0000313" key="2">
    <source>
        <dbReference type="EMBL" id="CAF2056576.1"/>
    </source>
</evidence>
<reference evidence="2" key="1">
    <citation type="submission" date="2021-01" db="EMBL/GenBank/DDBJ databases">
        <authorList>
            <consortium name="Genoscope - CEA"/>
            <person name="William W."/>
        </authorList>
    </citation>
    <scope>NUCLEOTIDE SEQUENCE</scope>
</reference>
<gene>
    <name evidence="2" type="ORF">DARMORV10_C06P12460.1</name>
</gene>
<dbReference type="AlphaFoldDB" id="A0A816Q2P9"/>
<accession>A0A816Q2P9</accession>
<protein>
    <submittedName>
        <fullName evidence="2">(rape) hypothetical protein</fullName>
    </submittedName>
</protein>